<evidence type="ECO:0000256" key="12">
    <source>
        <dbReference type="ARBA" id="ARBA00023136"/>
    </source>
</evidence>
<gene>
    <name evidence="13" type="ORF">Hypma_012646</name>
</gene>
<dbReference type="InterPro" id="IPR036396">
    <property type="entry name" value="Cyt_P450_sf"/>
</dbReference>
<dbReference type="InterPro" id="IPR001128">
    <property type="entry name" value="Cyt_P450"/>
</dbReference>
<dbReference type="GO" id="GO:0005506">
    <property type="term" value="F:iron ion binding"/>
    <property type="evidence" value="ECO:0007669"/>
    <property type="project" value="InterPro"/>
</dbReference>
<dbReference type="SUPFAM" id="SSF48264">
    <property type="entry name" value="Cytochrome P450"/>
    <property type="match status" value="1"/>
</dbReference>
<dbReference type="EMBL" id="LUEZ02000069">
    <property type="protein sequence ID" value="RDB20227.1"/>
    <property type="molecule type" value="Genomic_DNA"/>
</dbReference>
<evidence type="ECO:0000256" key="3">
    <source>
        <dbReference type="ARBA" id="ARBA00004721"/>
    </source>
</evidence>
<comment type="caution">
    <text evidence="13">The sequence shown here is derived from an EMBL/GenBank/DDBJ whole genome shotgun (WGS) entry which is preliminary data.</text>
</comment>
<name>A0A369JI28_HYPMA</name>
<proteinExistence type="inferred from homology"/>
<evidence type="ECO:0000256" key="4">
    <source>
        <dbReference type="ARBA" id="ARBA00010617"/>
    </source>
</evidence>
<dbReference type="GO" id="GO:0020037">
    <property type="term" value="F:heme binding"/>
    <property type="evidence" value="ECO:0007669"/>
    <property type="project" value="InterPro"/>
</dbReference>
<dbReference type="Gene3D" id="1.10.630.10">
    <property type="entry name" value="Cytochrome P450"/>
    <property type="match status" value="1"/>
</dbReference>
<dbReference type="GO" id="GO:0016705">
    <property type="term" value="F:oxidoreductase activity, acting on paired donors, with incorporation or reduction of molecular oxygen"/>
    <property type="evidence" value="ECO:0007669"/>
    <property type="project" value="InterPro"/>
</dbReference>
<keyword evidence="7" id="KW-0479">Metal-binding</keyword>
<dbReference type="PANTHER" id="PTHR24305">
    <property type="entry name" value="CYTOCHROME P450"/>
    <property type="match status" value="1"/>
</dbReference>
<comment type="subcellular location">
    <subcellularLocation>
        <location evidence="2">Membrane</location>
    </subcellularLocation>
</comment>
<keyword evidence="9" id="KW-0560">Oxidoreductase</keyword>
<evidence type="ECO:0000256" key="1">
    <source>
        <dbReference type="ARBA" id="ARBA00001971"/>
    </source>
</evidence>
<evidence type="ECO:0000256" key="6">
    <source>
        <dbReference type="ARBA" id="ARBA00022692"/>
    </source>
</evidence>
<dbReference type="Pfam" id="PF00067">
    <property type="entry name" value="p450"/>
    <property type="match status" value="1"/>
</dbReference>
<dbReference type="AlphaFoldDB" id="A0A369JI28"/>
<keyword evidence="11" id="KW-0503">Monooxygenase</keyword>
<organism evidence="13 14">
    <name type="scientific">Hypsizygus marmoreus</name>
    <name type="common">White beech mushroom</name>
    <name type="synonym">Agaricus marmoreus</name>
    <dbReference type="NCBI Taxonomy" id="39966"/>
    <lineage>
        <taxon>Eukaryota</taxon>
        <taxon>Fungi</taxon>
        <taxon>Dikarya</taxon>
        <taxon>Basidiomycota</taxon>
        <taxon>Agaricomycotina</taxon>
        <taxon>Agaricomycetes</taxon>
        <taxon>Agaricomycetidae</taxon>
        <taxon>Agaricales</taxon>
        <taxon>Tricholomatineae</taxon>
        <taxon>Lyophyllaceae</taxon>
        <taxon>Hypsizygus</taxon>
    </lineage>
</organism>
<accession>A0A369JI28</accession>
<evidence type="ECO:0000256" key="10">
    <source>
        <dbReference type="ARBA" id="ARBA00023004"/>
    </source>
</evidence>
<keyword evidence="6" id="KW-0812">Transmembrane</keyword>
<comment type="pathway">
    <text evidence="3">Secondary metabolite biosynthesis; terpenoid biosynthesis.</text>
</comment>
<evidence type="ECO:0000256" key="11">
    <source>
        <dbReference type="ARBA" id="ARBA00023033"/>
    </source>
</evidence>
<evidence type="ECO:0000256" key="7">
    <source>
        <dbReference type="ARBA" id="ARBA00022723"/>
    </source>
</evidence>
<dbReference type="GO" id="GO:0004497">
    <property type="term" value="F:monooxygenase activity"/>
    <property type="evidence" value="ECO:0007669"/>
    <property type="project" value="UniProtKB-KW"/>
</dbReference>
<dbReference type="Proteomes" id="UP000076154">
    <property type="component" value="Unassembled WGS sequence"/>
</dbReference>
<evidence type="ECO:0000313" key="13">
    <source>
        <dbReference type="EMBL" id="RDB20227.1"/>
    </source>
</evidence>
<evidence type="ECO:0000256" key="8">
    <source>
        <dbReference type="ARBA" id="ARBA00022989"/>
    </source>
</evidence>
<dbReference type="PANTHER" id="PTHR24305:SF166">
    <property type="entry name" value="CYTOCHROME P450 12A4, MITOCHONDRIAL-RELATED"/>
    <property type="match status" value="1"/>
</dbReference>
<keyword evidence="5" id="KW-0349">Heme</keyword>
<evidence type="ECO:0000313" key="14">
    <source>
        <dbReference type="Proteomes" id="UP000076154"/>
    </source>
</evidence>
<dbReference type="STRING" id="39966.A0A369JI28"/>
<dbReference type="InterPro" id="IPR050121">
    <property type="entry name" value="Cytochrome_P450_monoxygenase"/>
</dbReference>
<keyword evidence="12" id="KW-0472">Membrane</keyword>
<comment type="cofactor">
    <cofactor evidence="1">
        <name>heme</name>
        <dbReference type="ChEBI" id="CHEBI:30413"/>
    </cofactor>
</comment>
<evidence type="ECO:0000256" key="2">
    <source>
        <dbReference type="ARBA" id="ARBA00004370"/>
    </source>
</evidence>
<dbReference type="GO" id="GO:0016020">
    <property type="term" value="C:membrane"/>
    <property type="evidence" value="ECO:0007669"/>
    <property type="project" value="UniProtKB-SubCell"/>
</dbReference>
<reference evidence="13" key="1">
    <citation type="submission" date="2018-04" db="EMBL/GenBank/DDBJ databases">
        <title>Whole genome sequencing of Hypsizygus marmoreus.</title>
        <authorList>
            <person name="Choi I.-G."/>
            <person name="Min B."/>
            <person name="Kim J.-G."/>
            <person name="Kim S."/>
            <person name="Oh Y.-L."/>
            <person name="Kong W.-S."/>
            <person name="Park H."/>
            <person name="Jeong J."/>
            <person name="Song E.-S."/>
        </authorList>
    </citation>
    <scope>NUCLEOTIDE SEQUENCE [LARGE SCALE GENOMIC DNA]</scope>
    <source>
        <strain evidence="13">51987-8</strain>
    </source>
</reference>
<protein>
    <recommendedName>
        <fullName evidence="15">Cytochrome P450</fullName>
    </recommendedName>
</protein>
<dbReference type="InParanoid" id="A0A369JI28"/>
<evidence type="ECO:0008006" key="15">
    <source>
        <dbReference type="Google" id="ProtNLM"/>
    </source>
</evidence>
<dbReference type="OrthoDB" id="1470350at2759"/>
<keyword evidence="8" id="KW-1133">Transmembrane helix</keyword>
<evidence type="ECO:0000256" key="5">
    <source>
        <dbReference type="ARBA" id="ARBA00022617"/>
    </source>
</evidence>
<keyword evidence="10" id="KW-0408">Iron</keyword>
<evidence type="ECO:0000256" key="9">
    <source>
        <dbReference type="ARBA" id="ARBA00023002"/>
    </source>
</evidence>
<sequence>MRTYTPAVSRFVRRRRPAKLNQVTVNCGQRCHRSPARTQFTSQHPRAAVNRGHKVYHLAHRPTTSSWFGFSAQIIDTLDHGQLFEDWERQHGSVFQLPTLFGMKVVILCDPKAVAHFFSKDTYTYRQTPATRVVHELFFGKNLLWAEADTHRRQRKALSTPFSNSAIRDLTPVFYDSAYALKASWDTSLQSTTQDDGVTIDVQAWMNRVSLDSIGIAGFSHDFESLSGKSSPIVAAFESLGSAPSGSFMKVAATLAPLFPWIYQIPSGRKRELDNLAAVMTDIANDLMARAKVDRADKALERSIIGALIRSETSNSTKQMSSEEIIAQV</sequence>
<keyword evidence="14" id="KW-1185">Reference proteome</keyword>
<comment type="similarity">
    <text evidence="4">Belongs to the cytochrome P450 family.</text>
</comment>